<dbReference type="RefSeq" id="WP_218474675.1">
    <property type="nucleotide sequence ID" value="NZ_BAABJN010000001.1"/>
</dbReference>
<dbReference type="InterPro" id="IPR050237">
    <property type="entry name" value="ATP-dep_AMP-bd_enzyme"/>
</dbReference>
<keyword evidence="4" id="KW-1185">Reference proteome</keyword>
<dbReference type="Pfam" id="PF13193">
    <property type="entry name" value="AMP-binding_C"/>
    <property type="match status" value="1"/>
</dbReference>
<dbReference type="PANTHER" id="PTHR43767:SF1">
    <property type="entry name" value="NONRIBOSOMAL PEPTIDE SYNTHASE PES1 (EUROFUNG)-RELATED"/>
    <property type="match status" value="1"/>
</dbReference>
<dbReference type="Pfam" id="PF00501">
    <property type="entry name" value="AMP-binding"/>
    <property type="match status" value="1"/>
</dbReference>
<sequence>MPLRTGGSALSIATGIREFGVASPTVTAVADGDRRLSYAALDERSNRVATALLSAGLRAGERVAVLLGNRLEYPEVACGIAKAGLVMVPLNPRLTTPEAAYLLAHSGCRALVADNAYAGIVSDSAPPTVFCIGGTELGPNYETALARADPTDPRADTGETEPFCIAYTAGTTGKPKGVVISHRSRALTFYGAALEWGLGLGRRTIAVAPMYHGAGFAFGYAPVYTGGTVSMLGSWDPEQLLRLIEFERAQSIFLVPTHAHALRALGKEVLRRYDLSSVDTLYFNAAALPVALKDWTRQAFPSAGVHELYGSTEAGIVANCRPGDASRKPGSVGTPWLMTEVRLLDHAGQPVSAGEHGELFSRSPYLMSGYLDDAAATAACVTEDGFLSSGDIATADEDGFLRIVDRKQDLIISGGVNIAPREVEEVLSGCPGVADAAVVGVPDGEWGERVTAFVVALPGATLDASALTAHCRTRLAGPKLPRQITIVAQLPRSAAGKVLKRQLREAKET</sequence>
<dbReference type="PROSITE" id="PS00455">
    <property type="entry name" value="AMP_BINDING"/>
    <property type="match status" value="1"/>
</dbReference>
<dbReference type="Proteomes" id="UP000694257">
    <property type="component" value="Chromosome"/>
</dbReference>
<dbReference type="InterPro" id="IPR020845">
    <property type="entry name" value="AMP-binding_CS"/>
</dbReference>
<dbReference type="EMBL" id="CP078145">
    <property type="protein sequence ID" value="QXN92996.1"/>
    <property type="molecule type" value="Genomic_DNA"/>
</dbReference>
<dbReference type="InterPro" id="IPR025110">
    <property type="entry name" value="AMP-bd_C"/>
</dbReference>
<proteinExistence type="predicted"/>
<evidence type="ECO:0000259" key="2">
    <source>
        <dbReference type="Pfam" id="PF13193"/>
    </source>
</evidence>
<reference evidence="3 4" key="1">
    <citation type="submission" date="2021-07" db="EMBL/GenBank/DDBJ databases">
        <title>Whole Genome Sequence of Nocardia Iowensis.</title>
        <authorList>
            <person name="Lamm A."/>
            <person name="Collins-Fairclough A.M."/>
            <person name="Bunk B."/>
            <person name="Sproer C."/>
        </authorList>
    </citation>
    <scope>NUCLEOTIDE SEQUENCE [LARGE SCALE GENOMIC DNA]</scope>
    <source>
        <strain evidence="3 4">NRRL 5646</strain>
    </source>
</reference>
<name>A0ABX8RUM8_NOCIO</name>
<protein>
    <submittedName>
        <fullName evidence="3">AMP-binding protein</fullName>
    </submittedName>
</protein>
<feature type="domain" description="AMP-dependent synthetase/ligase" evidence="1">
    <location>
        <begin position="23"/>
        <end position="371"/>
    </location>
</feature>
<dbReference type="PANTHER" id="PTHR43767">
    <property type="entry name" value="LONG-CHAIN-FATTY-ACID--COA LIGASE"/>
    <property type="match status" value="1"/>
</dbReference>
<organism evidence="3 4">
    <name type="scientific">Nocardia iowensis</name>
    <dbReference type="NCBI Taxonomy" id="204891"/>
    <lineage>
        <taxon>Bacteria</taxon>
        <taxon>Bacillati</taxon>
        <taxon>Actinomycetota</taxon>
        <taxon>Actinomycetes</taxon>
        <taxon>Mycobacteriales</taxon>
        <taxon>Nocardiaceae</taxon>
        <taxon>Nocardia</taxon>
    </lineage>
</organism>
<feature type="domain" description="AMP-binding enzyme C-terminal" evidence="2">
    <location>
        <begin position="422"/>
        <end position="497"/>
    </location>
</feature>
<dbReference type="InterPro" id="IPR000873">
    <property type="entry name" value="AMP-dep_synth/lig_dom"/>
</dbReference>
<evidence type="ECO:0000313" key="4">
    <source>
        <dbReference type="Proteomes" id="UP000694257"/>
    </source>
</evidence>
<evidence type="ECO:0000259" key="1">
    <source>
        <dbReference type="Pfam" id="PF00501"/>
    </source>
</evidence>
<gene>
    <name evidence="3" type="ORF">KV110_07770</name>
</gene>
<accession>A0ABX8RUM8</accession>
<evidence type="ECO:0000313" key="3">
    <source>
        <dbReference type="EMBL" id="QXN92996.1"/>
    </source>
</evidence>